<feature type="chain" id="PRO_5032315881" description="MoaF-like domain-containing protein" evidence="1">
    <location>
        <begin position="22"/>
        <end position="133"/>
    </location>
</feature>
<dbReference type="AlphaFoldDB" id="A0A853ICZ8"/>
<proteinExistence type="predicted"/>
<keyword evidence="4" id="KW-1185">Reference proteome</keyword>
<organism evidence="3 4">
    <name type="scientific">Spartinivicinus marinus</name>
    <dbReference type="NCBI Taxonomy" id="2994442"/>
    <lineage>
        <taxon>Bacteria</taxon>
        <taxon>Pseudomonadati</taxon>
        <taxon>Pseudomonadota</taxon>
        <taxon>Gammaproteobacteria</taxon>
        <taxon>Oceanospirillales</taxon>
        <taxon>Zooshikellaceae</taxon>
        <taxon>Spartinivicinus</taxon>
    </lineage>
</organism>
<dbReference type="Pfam" id="PF22036">
    <property type="entry name" value="MoaF_like"/>
    <property type="match status" value="1"/>
</dbReference>
<evidence type="ECO:0000313" key="4">
    <source>
        <dbReference type="Proteomes" id="UP000569732"/>
    </source>
</evidence>
<dbReference type="EMBL" id="JACCKB010000025">
    <property type="protein sequence ID" value="NYZ67397.1"/>
    <property type="molecule type" value="Genomic_DNA"/>
</dbReference>
<sequence>MYIMRALLVAVLCLFSVNLIAGNSKVKNVVPNIVGKTYLYDYGSYAYEITITSKESLHWELVKGNFEGPSTGNNSYLSSQITENIIYLSWEEESGYKFYNLMDLNTGKLTTHADTGEENLFINMGVVSLKASK</sequence>
<feature type="signal peptide" evidence="1">
    <location>
        <begin position="1"/>
        <end position="21"/>
    </location>
</feature>
<evidence type="ECO:0000259" key="2">
    <source>
        <dbReference type="Pfam" id="PF22036"/>
    </source>
</evidence>
<reference evidence="3 4" key="1">
    <citation type="submission" date="2020-07" db="EMBL/GenBank/DDBJ databases">
        <title>Endozoicomonas sp. nov., isolated from sediment.</title>
        <authorList>
            <person name="Gu T."/>
        </authorList>
    </citation>
    <scope>NUCLEOTIDE SEQUENCE [LARGE SCALE GENOMIC DNA]</scope>
    <source>
        <strain evidence="3 4">SM1973</strain>
    </source>
</reference>
<accession>A0A853ICZ8</accession>
<evidence type="ECO:0000256" key="1">
    <source>
        <dbReference type="SAM" id="SignalP"/>
    </source>
</evidence>
<dbReference type="InterPro" id="IPR012674">
    <property type="entry name" value="Calycin"/>
</dbReference>
<gene>
    <name evidence="3" type="ORF">H0A36_15375</name>
</gene>
<keyword evidence="1" id="KW-0732">Signal</keyword>
<name>A0A853ICZ8_9GAMM</name>
<evidence type="ECO:0000313" key="3">
    <source>
        <dbReference type="EMBL" id="NYZ67397.1"/>
    </source>
</evidence>
<protein>
    <recommendedName>
        <fullName evidence="2">MoaF-like domain-containing protein</fullName>
    </recommendedName>
</protein>
<feature type="domain" description="MoaF-like" evidence="2">
    <location>
        <begin position="34"/>
        <end position="123"/>
    </location>
</feature>
<dbReference type="Gene3D" id="2.40.128.20">
    <property type="match status" value="1"/>
</dbReference>
<dbReference type="Proteomes" id="UP000569732">
    <property type="component" value="Unassembled WGS sequence"/>
</dbReference>
<comment type="caution">
    <text evidence="3">The sequence shown here is derived from an EMBL/GenBank/DDBJ whole genome shotgun (WGS) entry which is preliminary data.</text>
</comment>
<dbReference type="InterPro" id="IPR053892">
    <property type="entry name" value="MoaF-like"/>
</dbReference>
<dbReference type="RefSeq" id="WP_180569421.1">
    <property type="nucleotide sequence ID" value="NZ_JACCKB010000025.1"/>
</dbReference>